<dbReference type="PANTHER" id="PTHR45614">
    <property type="entry name" value="MYB PROTEIN-RELATED"/>
    <property type="match status" value="1"/>
</dbReference>
<dbReference type="EnsemblProtists" id="PYU1_T012353">
    <property type="protein sequence ID" value="PYU1_T012353"/>
    <property type="gene ID" value="PYU1_G012327"/>
</dbReference>
<dbReference type="EMBL" id="GL376608">
    <property type="status" value="NOT_ANNOTATED_CDS"/>
    <property type="molecule type" value="Genomic_DNA"/>
</dbReference>
<evidence type="ECO:0000259" key="5">
    <source>
        <dbReference type="PROSITE" id="PS51294"/>
    </source>
</evidence>
<reference evidence="7" key="2">
    <citation type="submission" date="2010-04" db="EMBL/GenBank/DDBJ databases">
        <authorList>
            <person name="Buell R."/>
            <person name="Hamilton J."/>
            <person name="Hostetler J."/>
        </authorList>
    </citation>
    <scope>NUCLEOTIDE SEQUENCE [LARGE SCALE GENOMIC DNA]</scope>
    <source>
        <strain evidence="7">DAOM:BR144</strain>
    </source>
</reference>
<feature type="domain" description="HTH myb-type" evidence="5">
    <location>
        <begin position="1"/>
        <end position="48"/>
    </location>
</feature>
<protein>
    <submittedName>
        <fullName evidence="6">Uncharacterized protein</fullName>
    </submittedName>
</protein>
<dbReference type="InterPro" id="IPR050560">
    <property type="entry name" value="MYB_TF"/>
</dbReference>
<reference evidence="7" key="1">
    <citation type="journal article" date="2010" name="Genome Biol.">
        <title>Genome sequence of the necrotrophic plant pathogen Pythium ultimum reveals original pathogenicity mechanisms and effector repertoire.</title>
        <authorList>
            <person name="Levesque C.A."/>
            <person name="Brouwer H."/>
            <person name="Cano L."/>
            <person name="Hamilton J.P."/>
            <person name="Holt C."/>
            <person name="Huitema E."/>
            <person name="Raffaele S."/>
            <person name="Robideau G.P."/>
            <person name="Thines M."/>
            <person name="Win J."/>
            <person name="Zerillo M.M."/>
            <person name="Beakes G.W."/>
            <person name="Boore J.L."/>
            <person name="Busam D."/>
            <person name="Dumas B."/>
            <person name="Ferriera S."/>
            <person name="Fuerstenberg S.I."/>
            <person name="Gachon C.M."/>
            <person name="Gaulin E."/>
            <person name="Govers F."/>
            <person name="Grenville-Briggs L."/>
            <person name="Horner N."/>
            <person name="Hostetler J."/>
            <person name="Jiang R.H."/>
            <person name="Johnson J."/>
            <person name="Krajaejun T."/>
            <person name="Lin H."/>
            <person name="Meijer H.J."/>
            <person name="Moore B."/>
            <person name="Morris P."/>
            <person name="Phuntmart V."/>
            <person name="Puiu D."/>
            <person name="Shetty J."/>
            <person name="Stajich J.E."/>
            <person name="Tripathy S."/>
            <person name="Wawra S."/>
            <person name="van West P."/>
            <person name="Whitty B.R."/>
            <person name="Coutinho P.M."/>
            <person name="Henrissat B."/>
            <person name="Martin F."/>
            <person name="Thomas P.D."/>
            <person name="Tyler B.M."/>
            <person name="De Vries R.P."/>
            <person name="Kamoun S."/>
            <person name="Yandell M."/>
            <person name="Tisserat N."/>
            <person name="Buell C.R."/>
        </authorList>
    </citation>
    <scope>NUCLEOTIDE SEQUENCE</scope>
    <source>
        <strain evidence="7">DAOM:BR144</strain>
    </source>
</reference>
<dbReference type="Gene3D" id="1.10.10.60">
    <property type="entry name" value="Homeodomain-like"/>
    <property type="match status" value="3"/>
</dbReference>
<dbReference type="SUPFAM" id="SSF46689">
    <property type="entry name" value="Homeodomain-like"/>
    <property type="match status" value="2"/>
</dbReference>
<keyword evidence="1" id="KW-0677">Repeat</keyword>
<feature type="compositionally biased region" description="Basic residues" evidence="3">
    <location>
        <begin position="164"/>
        <end position="183"/>
    </location>
</feature>
<dbReference type="eggNOG" id="KOG0048">
    <property type="taxonomic scope" value="Eukaryota"/>
</dbReference>
<feature type="region of interest" description="Disordered" evidence="3">
    <location>
        <begin position="159"/>
        <end position="213"/>
    </location>
</feature>
<dbReference type="CDD" id="cd00167">
    <property type="entry name" value="SANT"/>
    <property type="match status" value="3"/>
</dbReference>
<feature type="domain" description="HTH myb-type" evidence="5">
    <location>
        <begin position="98"/>
        <end position="152"/>
    </location>
</feature>
<dbReference type="InterPro" id="IPR001005">
    <property type="entry name" value="SANT/Myb"/>
</dbReference>
<dbReference type="InParanoid" id="K3X554"/>
<dbReference type="InterPro" id="IPR017930">
    <property type="entry name" value="Myb_dom"/>
</dbReference>
<dbReference type="Pfam" id="PF00249">
    <property type="entry name" value="Myb_DNA-binding"/>
    <property type="match status" value="3"/>
</dbReference>
<reference evidence="6" key="3">
    <citation type="submission" date="2015-02" db="UniProtKB">
        <authorList>
            <consortium name="EnsemblProtists"/>
        </authorList>
    </citation>
    <scope>IDENTIFICATION</scope>
    <source>
        <strain evidence="6">DAOM BR144</strain>
    </source>
</reference>
<feature type="domain" description="Myb-like" evidence="4">
    <location>
        <begin position="1"/>
        <end position="44"/>
    </location>
</feature>
<dbReference type="GO" id="GO:0005634">
    <property type="term" value="C:nucleus"/>
    <property type="evidence" value="ECO:0007669"/>
    <property type="project" value="TreeGrafter"/>
</dbReference>
<sequence length="462" mass="49695">MLNTQDDTLRAAVYKHGGKKWRTIALALPSHTASQCNARWNELQNVGTAVKKPWSAAEDARMVELVRSHGPGRWAVIASYLPGRNGKQCRERWHNQLNPDIKKDSWSPDEDRLIVELQTKYGNAWAKIADQLPGRTDNAVKNRWHSSLLKVDSFKATSSCSTSSKKKSHKKASPRPGKKRKVVSVRVADDANASSRAAIEGDPQKGQSSPTGIDANLRELYGELLSAAAHAPLSVQANQESAEPASFEGLVHLVSVCAADSLLEEPAAHSAATSNCSSNHDVFEIPTLDTCFSAMMNPFAMTMMDAPEGLADDASGLDALSQSHLPNSYTLHFDDLGSSSSLFFKDDCMIDPTQYMAAAMQPVKCSPSNLQTEDDLALFESIWKGDVAGESSSSNPMTASNSSVLFGEVLEPTSSSDASPNFVGHDVPLEPPCVIRAEHDEVGSAAALPAAPGSSYCEDILL</sequence>
<name>K3X554_GLOUD</name>
<dbReference type="PANTHER" id="PTHR45614:SF232">
    <property type="entry name" value="TRANSCRIPTION FACTOR MYB3R-2"/>
    <property type="match status" value="1"/>
</dbReference>
<dbReference type="PROSITE" id="PS50090">
    <property type="entry name" value="MYB_LIKE"/>
    <property type="match status" value="3"/>
</dbReference>
<proteinExistence type="predicted"/>
<dbReference type="VEuPathDB" id="FungiDB:PYU1_G012327"/>
<keyword evidence="7" id="KW-1185">Reference proteome</keyword>
<evidence type="ECO:0000313" key="7">
    <source>
        <dbReference type="Proteomes" id="UP000019132"/>
    </source>
</evidence>
<dbReference type="PROSITE" id="PS51294">
    <property type="entry name" value="HTH_MYB"/>
    <property type="match status" value="3"/>
</dbReference>
<evidence type="ECO:0000313" key="6">
    <source>
        <dbReference type="EnsemblProtists" id="PYU1_T012353"/>
    </source>
</evidence>
<dbReference type="InterPro" id="IPR009057">
    <property type="entry name" value="Homeodomain-like_sf"/>
</dbReference>
<evidence type="ECO:0000256" key="2">
    <source>
        <dbReference type="ARBA" id="ARBA00023125"/>
    </source>
</evidence>
<dbReference type="GO" id="GO:0000981">
    <property type="term" value="F:DNA-binding transcription factor activity, RNA polymerase II-specific"/>
    <property type="evidence" value="ECO:0007669"/>
    <property type="project" value="TreeGrafter"/>
</dbReference>
<evidence type="ECO:0000256" key="3">
    <source>
        <dbReference type="SAM" id="MobiDB-lite"/>
    </source>
</evidence>
<feature type="domain" description="HTH myb-type" evidence="5">
    <location>
        <begin position="50"/>
        <end position="97"/>
    </location>
</feature>
<accession>K3X554</accession>
<dbReference type="AlphaFoldDB" id="K3X554"/>
<feature type="domain" description="Myb-like" evidence="4">
    <location>
        <begin position="51"/>
        <end position="97"/>
    </location>
</feature>
<keyword evidence="2" id="KW-0238">DNA-binding</keyword>
<feature type="domain" description="Myb-like" evidence="4">
    <location>
        <begin position="98"/>
        <end position="148"/>
    </location>
</feature>
<dbReference type="GO" id="GO:0000978">
    <property type="term" value="F:RNA polymerase II cis-regulatory region sequence-specific DNA binding"/>
    <property type="evidence" value="ECO:0007669"/>
    <property type="project" value="TreeGrafter"/>
</dbReference>
<dbReference type="HOGENOM" id="CLU_592499_0_0_1"/>
<dbReference type="STRING" id="431595.K3X554"/>
<evidence type="ECO:0000256" key="1">
    <source>
        <dbReference type="ARBA" id="ARBA00022737"/>
    </source>
</evidence>
<organism evidence="6 7">
    <name type="scientific">Globisporangium ultimum (strain ATCC 200006 / CBS 805.95 / DAOM BR144)</name>
    <name type="common">Pythium ultimum</name>
    <dbReference type="NCBI Taxonomy" id="431595"/>
    <lineage>
        <taxon>Eukaryota</taxon>
        <taxon>Sar</taxon>
        <taxon>Stramenopiles</taxon>
        <taxon>Oomycota</taxon>
        <taxon>Peronosporomycetes</taxon>
        <taxon>Pythiales</taxon>
        <taxon>Pythiaceae</taxon>
        <taxon>Globisporangium</taxon>
    </lineage>
</organism>
<dbReference type="SMART" id="SM00717">
    <property type="entry name" value="SANT"/>
    <property type="match status" value="3"/>
</dbReference>
<dbReference type="FunFam" id="1.10.10.60:FF:000010">
    <property type="entry name" value="Transcriptional activator Myb isoform A"/>
    <property type="match status" value="1"/>
</dbReference>
<evidence type="ECO:0000259" key="4">
    <source>
        <dbReference type="PROSITE" id="PS50090"/>
    </source>
</evidence>
<dbReference type="Proteomes" id="UP000019132">
    <property type="component" value="Unassembled WGS sequence"/>
</dbReference>